<evidence type="ECO:0000256" key="1">
    <source>
        <dbReference type="SAM" id="Phobius"/>
    </source>
</evidence>
<dbReference type="InterPro" id="IPR024425">
    <property type="entry name" value="LiaF-like_C"/>
</dbReference>
<feature type="transmembrane region" description="Helical" evidence="1">
    <location>
        <begin position="36"/>
        <end position="55"/>
    </location>
</feature>
<keyword evidence="1" id="KW-0472">Membrane</keyword>
<evidence type="ECO:0000259" key="3">
    <source>
        <dbReference type="Pfam" id="PF18917"/>
    </source>
</evidence>
<feature type="transmembrane region" description="Helical" evidence="1">
    <location>
        <begin position="67"/>
        <end position="88"/>
    </location>
</feature>
<protein>
    <recommendedName>
        <fullName evidence="6">DUF5668 domain-containing protein</fullName>
    </recommendedName>
</protein>
<evidence type="ECO:0008006" key="6">
    <source>
        <dbReference type="Google" id="ProtNLM"/>
    </source>
</evidence>
<comment type="caution">
    <text evidence="4">The sequence shown here is derived from an EMBL/GenBank/DDBJ whole genome shotgun (WGS) entry which is preliminary data.</text>
</comment>
<dbReference type="InterPro" id="IPR043726">
    <property type="entry name" value="LiaI-LiaF-like_TM1"/>
</dbReference>
<reference evidence="4 5" key="1">
    <citation type="journal article" date="2017" name="ISME J.">
        <title>Potential for microbial H2 and metal transformations associated with novel bacteria and archaea in deep terrestrial subsurface sediments.</title>
        <authorList>
            <person name="Hernsdorf A.W."/>
            <person name="Amano Y."/>
            <person name="Miyakawa K."/>
            <person name="Ise K."/>
            <person name="Suzuki Y."/>
            <person name="Anantharaman K."/>
            <person name="Probst A."/>
            <person name="Burstein D."/>
            <person name="Thomas B.C."/>
            <person name="Banfield J.F."/>
        </authorList>
    </citation>
    <scope>NUCLEOTIDE SEQUENCE [LARGE SCALE GENOMIC DNA]</scope>
    <source>
        <strain evidence="4">HGW-Dojkabacteria-1</strain>
    </source>
</reference>
<name>A0A2N2F3C5_9BACT</name>
<keyword evidence="1" id="KW-0812">Transmembrane</keyword>
<feature type="domain" description="Cell wall-active antibiotics response LiaF-like C-terminal" evidence="2">
    <location>
        <begin position="241"/>
        <end position="333"/>
    </location>
</feature>
<organism evidence="4 5">
    <name type="scientific">Candidatus Dojkabacteria bacterium HGW-Dojkabacteria-1</name>
    <dbReference type="NCBI Taxonomy" id="2013761"/>
    <lineage>
        <taxon>Bacteria</taxon>
        <taxon>Candidatus Dojkabacteria</taxon>
    </lineage>
</organism>
<keyword evidence="1" id="KW-1133">Transmembrane helix</keyword>
<proteinExistence type="predicted"/>
<sequence length="336" mass="37103">MEKDIERYRSKDVVWAVFLIFVGTIFLLNTTGVVSWSIWSYILRFWPVFLILGGLKLIMGKSALAEILLSVLALILFLFVGLVSYLTYTQSRIDFLPESVNRCITGRCMGFTGGRESIEKQMVVAQDDHPEILASRAVRLNIGAAEFELIDSDVSNHLTVRALYPSRYIAPKLSSEVSGDRLRMDFSSASFSGFTFFSNDRSEYDLVLGQKNLLTDLDINLGAGSGTVYFDEVITGEILSKVGAGKLVLRLGERSIPSERIVIDVGAGEVTLELPEEVGYTLEYDLGVGTITGNGNDIATFIGSEKRYESENYDSAELKVRIIAKVGVGTLNINSR</sequence>
<dbReference type="Pfam" id="PF18917">
    <property type="entry name" value="LiaI-LiaF-like_TM1"/>
    <property type="match status" value="1"/>
</dbReference>
<gene>
    <name evidence="4" type="ORF">CVU76_01675</name>
</gene>
<accession>A0A2N2F3C5</accession>
<feature type="domain" description="LiaI-LiaF-like transmembrane region" evidence="3">
    <location>
        <begin position="13"/>
        <end position="58"/>
    </location>
</feature>
<evidence type="ECO:0000313" key="4">
    <source>
        <dbReference type="EMBL" id="PKN02725.1"/>
    </source>
</evidence>
<evidence type="ECO:0000313" key="5">
    <source>
        <dbReference type="Proteomes" id="UP000233417"/>
    </source>
</evidence>
<dbReference type="Proteomes" id="UP000233417">
    <property type="component" value="Unassembled WGS sequence"/>
</dbReference>
<evidence type="ECO:0000259" key="2">
    <source>
        <dbReference type="Pfam" id="PF09922"/>
    </source>
</evidence>
<dbReference type="Pfam" id="PF09922">
    <property type="entry name" value="LiaF-like_C"/>
    <property type="match status" value="1"/>
</dbReference>
<dbReference type="AlphaFoldDB" id="A0A2N2F3C5"/>
<dbReference type="EMBL" id="PHAO01000001">
    <property type="protein sequence ID" value="PKN02725.1"/>
    <property type="molecule type" value="Genomic_DNA"/>
</dbReference>
<feature type="transmembrane region" description="Helical" evidence="1">
    <location>
        <begin position="12"/>
        <end position="30"/>
    </location>
</feature>